<dbReference type="HAMAP" id="MF_01147">
    <property type="entry name" value="Lgt"/>
    <property type="match status" value="1"/>
</dbReference>
<dbReference type="AlphaFoldDB" id="A0A0S7Y112"/>
<evidence type="ECO:0000256" key="2">
    <source>
        <dbReference type="ARBA" id="ARBA00022475"/>
    </source>
</evidence>
<comment type="similarity">
    <text evidence="1 7">Belongs to the Lgt family.</text>
</comment>
<dbReference type="InterPro" id="IPR001640">
    <property type="entry name" value="Lgt"/>
</dbReference>
<gene>
    <name evidence="7" type="primary">lgt</name>
    <name evidence="8" type="ORF">AMJ44_06465</name>
</gene>
<accession>A0A0S7Y112</accession>
<dbReference type="Pfam" id="PF01790">
    <property type="entry name" value="LGT"/>
    <property type="match status" value="1"/>
</dbReference>
<feature type="transmembrane region" description="Helical" evidence="7">
    <location>
        <begin position="196"/>
        <end position="212"/>
    </location>
</feature>
<organism evidence="8 9">
    <name type="scientific">candidate division WOR-1 bacterium DG_54_3</name>
    <dbReference type="NCBI Taxonomy" id="1703775"/>
    <lineage>
        <taxon>Bacteria</taxon>
        <taxon>Bacillati</taxon>
        <taxon>Saganbacteria</taxon>
    </lineage>
</organism>
<feature type="transmembrane region" description="Helical" evidence="7">
    <location>
        <begin position="87"/>
        <end position="104"/>
    </location>
</feature>
<evidence type="ECO:0000256" key="7">
    <source>
        <dbReference type="HAMAP-Rule" id="MF_01147"/>
    </source>
</evidence>
<dbReference type="EC" id="2.5.1.145" evidence="7"/>
<dbReference type="GO" id="GO:0042158">
    <property type="term" value="P:lipoprotein biosynthetic process"/>
    <property type="evidence" value="ECO:0007669"/>
    <property type="project" value="UniProtKB-UniRule"/>
</dbReference>
<evidence type="ECO:0000256" key="4">
    <source>
        <dbReference type="ARBA" id="ARBA00022692"/>
    </source>
</evidence>
<dbReference type="UniPathway" id="UPA00664"/>
<name>A0A0S7Y112_UNCSA</name>
<keyword evidence="3 7" id="KW-0808">Transferase</keyword>
<evidence type="ECO:0000256" key="5">
    <source>
        <dbReference type="ARBA" id="ARBA00022989"/>
    </source>
</evidence>
<evidence type="ECO:0000256" key="1">
    <source>
        <dbReference type="ARBA" id="ARBA00007150"/>
    </source>
</evidence>
<evidence type="ECO:0000313" key="8">
    <source>
        <dbReference type="EMBL" id="KPJ68453.1"/>
    </source>
</evidence>
<comment type="function">
    <text evidence="7">Catalyzes the transfer of the diacylglyceryl group from phosphatidylglycerol to the sulfhydryl group of the N-terminal cysteine of a prolipoprotein, the first step in the formation of mature lipoproteins.</text>
</comment>
<keyword evidence="4 7" id="KW-0812">Transmembrane</keyword>
<evidence type="ECO:0000256" key="6">
    <source>
        <dbReference type="ARBA" id="ARBA00023136"/>
    </source>
</evidence>
<evidence type="ECO:0000313" key="9">
    <source>
        <dbReference type="Proteomes" id="UP000051861"/>
    </source>
</evidence>
<comment type="pathway">
    <text evidence="7">Protein modification; lipoprotein biosynthesis (diacylglyceryl transfer).</text>
</comment>
<dbReference type="GO" id="GO:0008961">
    <property type="term" value="F:phosphatidylglycerol-prolipoprotein diacylglyceryl transferase activity"/>
    <property type="evidence" value="ECO:0007669"/>
    <property type="project" value="UniProtKB-UniRule"/>
</dbReference>
<feature type="transmembrane region" description="Helical" evidence="7">
    <location>
        <begin position="232"/>
        <end position="248"/>
    </location>
</feature>
<reference evidence="8 9" key="1">
    <citation type="journal article" date="2015" name="Microbiome">
        <title>Genomic resolution of linkages in carbon, nitrogen, and sulfur cycling among widespread estuary sediment bacteria.</title>
        <authorList>
            <person name="Baker B.J."/>
            <person name="Lazar C.S."/>
            <person name="Teske A.P."/>
            <person name="Dick G.J."/>
        </authorList>
    </citation>
    <scope>NUCLEOTIDE SEQUENCE [LARGE SCALE GENOMIC DNA]</scope>
    <source>
        <strain evidence="8">DG_54_3</strain>
    </source>
</reference>
<protein>
    <recommendedName>
        <fullName evidence="7">Phosphatidylglycerol--prolipoprotein diacylglyceryl transferase</fullName>
        <ecNumber evidence="7">2.5.1.145</ecNumber>
    </recommendedName>
</protein>
<dbReference type="Proteomes" id="UP000051861">
    <property type="component" value="Unassembled WGS sequence"/>
</dbReference>
<feature type="transmembrane region" description="Helical" evidence="7">
    <location>
        <begin position="13"/>
        <end position="33"/>
    </location>
</feature>
<feature type="transmembrane region" description="Helical" evidence="7">
    <location>
        <begin position="45"/>
        <end position="67"/>
    </location>
</feature>
<dbReference type="GO" id="GO:0005886">
    <property type="term" value="C:plasma membrane"/>
    <property type="evidence" value="ECO:0007669"/>
    <property type="project" value="UniProtKB-SubCell"/>
</dbReference>
<keyword evidence="5 7" id="KW-1133">Transmembrane helix</keyword>
<comment type="catalytic activity">
    <reaction evidence="7">
        <text>L-cysteinyl-[prolipoprotein] + a 1,2-diacyl-sn-glycero-3-phospho-(1'-sn-glycerol) = an S-1,2-diacyl-sn-glyceryl-L-cysteinyl-[prolipoprotein] + sn-glycerol 1-phosphate + H(+)</text>
        <dbReference type="Rhea" id="RHEA:56712"/>
        <dbReference type="Rhea" id="RHEA-COMP:14679"/>
        <dbReference type="Rhea" id="RHEA-COMP:14680"/>
        <dbReference type="ChEBI" id="CHEBI:15378"/>
        <dbReference type="ChEBI" id="CHEBI:29950"/>
        <dbReference type="ChEBI" id="CHEBI:57685"/>
        <dbReference type="ChEBI" id="CHEBI:64716"/>
        <dbReference type="ChEBI" id="CHEBI:140658"/>
        <dbReference type="EC" id="2.5.1.145"/>
    </reaction>
</comment>
<dbReference type="PANTHER" id="PTHR30589">
    <property type="entry name" value="PROLIPOPROTEIN DIACYLGLYCERYL TRANSFERASE"/>
    <property type="match status" value="1"/>
</dbReference>
<feature type="transmembrane region" description="Helical" evidence="7">
    <location>
        <begin position="172"/>
        <end position="189"/>
    </location>
</feature>
<evidence type="ECO:0000256" key="3">
    <source>
        <dbReference type="ARBA" id="ARBA00022679"/>
    </source>
</evidence>
<comment type="subcellular location">
    <subcellularLocation>
        <location evidence="7">Cell membrane</location>
        <topology evidence="7">Multi-pass membrane protein</topology>
    </subcellularLocation>
</comment>
<feature type="binding site" evidence="7">
    <location>
        <position position="130"/>
    </location>
    <ligand>
        <name>a 1,2-diacyl-sn-glycero-3-phospho-(1'-sn-glycerol)</name>
        <dbReference type="ChEBI" id="CHEBI:64716"/>
    </ligand>
</feature>
<keyword evidence="2 7" id="KW-1003">Cell membrane</keyword>
<proteinExistence type="inferred from homology"/>
<comment type="caution">
    <text evidence="8">The sequence shown here is derived from an EMBL/GenBank/DDBJ whole genome shotgun (WGS) entry which is preliminary data.</text>
</comment>
<dbReference type="PANTHER" id="PTHR30589:SF0">
    <property type="entry name" value="PHOSPHATIDYLGLYCEROL--PROLIPOPROTEIN DIACYLGLYCERYL TRANSFERASE"/>
    <property type="match status" value="1"/>
</dbReference>
<dbReference type="NCBIfam" id="TIGR00544">
    <property type="entry name" value="lgt"/>
    <property type="match status" value="1"/>
</dbReference>
<sequence length="253" mass="28380">MYPILFKIGPLSIHAYGFMIALAFLAGILLALYYAKKEGIRGEVILDLAIYIIIAGIVGARLLYVAAQWDLYKDDLLEIIMVQKGGLIFLGGFILAMLVTVWYAKAKGIPLLKLLDVLGPGTTLGYAIARVGCFLNGCCFGLPTKVPWGVVFPPGALAHSYFPGESIHPTQLYSSASMLLVFIIVVMLYRHKRFDGYIFFWWIILYSIYRFLVEFLRFSPIHWLGLTPSQWMVLPLAALAIFGLTYNLKRLSK</sequence>
<keyword evidence="6 7" id="KW-0472">Membrane</keyword>
<dbReference type="EMBL" id="LIZX01000052">
    <property type="protein sequence ID" value="KPJ68453.1"/>
    <property type="molecule type" value="Genomic_DNA"/>
</dbReference>